<sequence length="251" mass="26454">MRVLLTRPEPGAAQTASRLEALGHEVVRMPLYESAVTACVEDLPRAAAIRGLIATSARAFTLFADAGALPEGYARLPVHVVGPATAAAARAAGFYEIFEGAGTAADLTETLACAVLARPETPARAGLAKPWLYLAGAPRTTVIEDAMAVPKAPVRVIQAYQMAEISYPTDIDILALLSPSPDAVVLYSPNAARRFSSLITSKDLGKFVESTRFVCLSLAISMTLPQAWQARALAAEHPDEDSLLASLARLG</sequence>
<dbReference type="PANTHER" id="PTHR12390">
    <property type="entry name" value="UROPORPHYRINOGEN III SYNTHASE"/>
    <property type="match status" value="1"/>
</dbReference>
<name>A0ABT3ZB23_9HYPH</name>
<dbReference type="Pfam" id="PF02602">
    <property type="entry name" value="HEM4"/>
    <property type="match status" value="1"/>
</dbReference>
<dbReference type="EC" id="4.2.1.75" evidence="2"/>
<dbReference type="RefSeq" id="WP_267654509.1">
    <property type="nucleotide sequence ID" value="NZ_JAOVZR010000001.1"/>
</dbReference>
<organism evidence="2 3">
    <name type="scientific">Hoeflea algicola</name>
    <dbReference type="NCBI Taxonomy" id="2983763"/>
    <lineage>
        <taxon>Bacteria</taxon>
        <taxon>Pseudomonadati</taxon>
        <taxon>Pseudomonadota</taxon>
        <taxon>Alphaproteobacteria</taxon>
        <taxon>Hyphomicrobiales</taxon>
        <taxon>Rhizobiaceae</taxon>
        <taxon>Hoeflea</taxon>
    </lineage>
</organism>
<proteinExistence type="predicted"/>
<dbReference type="GO" id="GO:0004852">
    <property type="term" value="F:uroporphyrinogen-III synthase activity"/>
    <property type="evidence" value="ECO:0007669"/>
    <property type="project" value="UniProtKB-EC"/>
</dbReference>
<protein>
    <submittedName>
        <fullName evidence="2">Uroporphyrinogen-III synthase</fullName>
        <ecNumber evidence="2">4.2.1.75</ecNumber>
    </submittedName>
</protein>
<accession>A0ABT3ZB23</accession>
<dbReference type="InterPro" id="IPR039793">
    <property type="entry name" value="UROS/Hem4"/>
</dbReference>
<dbReference type="SUPFAM" id="SSF69618">
    <property type="entry name" value="HemD-like"/>
    <property type="match status" value="1"/>
</dbReference>
<dbReference type="PANTHER" id="PTHR12390:SF0">
    <property type="entry name" value="UROPORPHYRINOGEN-III SYNTHASE"/>
    <property type="match status" value="1"/>
</dbReference>
<dbReference type="Gene3D" id="3.40.50.10090">
    <property type="match status" value="2"/>
</dbReference>
<dbReference type="Proteomes" id="UP001073227">
    <property type="component" value="Unassembled WGS sequence"/>
</dbReference>
<comment type="caution">
    <text evidence="2">The sequence shown here is derived from an EMBL/GenBank/DDBJ whole genome shotgun (WGS) entry which is preliminary data.</text>
</comment>
<evidence type="ECO:0000313" key="3">
    <source>
        <dbReference type="Proteomes" id="UP001073227"/>
    </source>
</evidence>
<evidence type="ECO:0000259" key="1">
    <source>
        <dbReference type="Pfam" id="PF02602"/>
    </source>
</evidence>
<evidence type="ECO:0000313" key="2">
    <source>
        <dbReference type="EMBL" id="MCY0148991.1"/>
    </source>
</evidence>
<dbReference type="InterPro" id="IPR036108">
    <property type="entry name" value="4pyrrol_syn_uPrphyn_synt_sf"/>
</dbReference>
<dbReference type="CDD" id="cd06578">
    <property type="entry name" value="HemD"/>
    <property type="match status" value="1"/>
</dbReference>
<feature type="domain" description="Tetrapyrrole biosynthesis uroporphyrinogen III synthase" evidence="1">
    <location>
        <begin position="14"/>
        <end position="244"/>
    </location>
</feature>
<keyword evidence="3" id="KW-1185">Reference proteome</keyword>
<keyword evidence="2" id="KW-0456">Lyase</keyword>
<dbReference type="InterPro" id="IPR003754">
    <property type="entry name" value="4pyrrol_synth_uPrphyn_synth"/>
</dbReference>
<reference evidence="2" key="1">
    <citation type="submission" date="2022-10" db="EMBL/GenBank/DDBJ databases">
        <title>Hoeflea sp. G2-23, isolated from marine algae.</title>
        <authorList>
            <person name="Kristyanto S."/>
            <person name="Kim J.M."/>
            <person name="Jeon C.O."/>
        </authorList>
    </citation>
    <scope>NUCLEOTIDE SEQUENCE</scope>
    <source>
        <strain evidence="2">G2-23</strain>
    </source>
</reference>
<gene>
    <name evidence="2" type="ORF">OEG84_15075</name>
</gene>
<dbReference type="EMBL" id="JAOVZR010000001">
    <property type="protein sequence ID" value="MCY0148991.1"/>
    <property type="molecule type" value="Genomic_DNA"/>
</dbReference>